<dbReference type="InterPro" id="IPR009057">
    <property type="entry name" value="Homeodomain-like_sf"/>
</dbReference>
<dbReference type="InterPro" id="IPR052833">
    <property type="entry name" value="Telomeric_DNA-bd_trans-reg"/>
</dbReference>
<dbReference type="Proteomes" id="UP000045706">
    <property type="component" value="Unassembled WGS sequence"/>
</dbReference>
<organism evidence="5 6">
    <name type="scientific">Verticillium longisporum</name>
    <name type="common">Verticillium dahliae var. longisporum</name>
    <dbReference type="NCBI Taxonomy" id="100787"/>
    <lineage>
        <taxon>Eukaryota</taxon>
        <taxon>Fungi</taxon>
        <taxon>Dikarya</taxon>
        <taxon>Ascomycota</taxon>
        <taxon>Pezizomycotina</taxon>
        <taxon>Sordariomycetes</taxon>
        <taxon>Hypocreomycetidae</taxon>
        <taxon>Glomerellales</taxon>
        <taxon>Plectosphaerellaceae</taxon>
        <taxon>Verticillium</taxon>
    </lineage>
</organism>
<dbReference type="PANTHER" id="PTHR47807:SF1">
    <property type="entry name" value="PROTEIN TBF1"/>
    <property type="match status" value="1"/>
</dbReference>
<sequence length="90" mass="9898">METEESGPLPPSQSLPSAMLYDRARQAALSKNTNPQRREGGSSTRRPWSQEEEKALMTGLDKVQGPHWSQILSLYGAGGSISNILKDRSQ</sequence>
<evidence type="ECO:0000313" key="6">
    <source>
        <dbReference type="Proteomes" id="UP000045706"/>
    </source>
</evidence>
<evidence type="ECO:0000256" key="1">
    <source>
        <dbReference type="ARBA" id="ARBA00023125"/>
    </source>
</evidence>
<evidence type="ECO:0000256" key="4">
    <source>
        <dbReference type="SAM" id="MobiDB-lite"/>
    </source>
</evidence>
<keyword evidence="2" id="KW-0539">Nucleus</keyword>
<evidence type="ECO:0000313" key="5">
    <source>
        <dbReference type="EMBL" id="CRK46753.1"/>
    </source>
</evidence>
<gene>
    <name evidence="5" type="ORF">BN1723_020140</name>
</gene>
<dbReference type="AlphaFoldDB" id="A0A0G4NJY5"/>
<evidence type="ECO:0000256" key="2">
    <source>
        <dbReference type="ARBA" id="ARBA00023242"/>
    </source>
</evidence>
<evidence type="ECO:0008006" key="7">
    <source>
        <dbReference type="Google" id="ProtNLM"/>
    </source>
</evidence>
<dbReference type="GO" id="GO:0010833">
    <property type="term" value="P:telomere maintenance via telomere lengthening"/>
    <property type="evidence" value="ECO:0007669"/>
    <property type="project" value="TreeGrafter"/>
</dbReference>
<dbReference type="GO" id="GO:0003691">
    <property type="term" value="F:double-stranded telomeric DNA binding"/>
    <property type="evidence" value="ECO:0007669"/>
    <property type="project" value="TreeGrafter"/>
</dbReference>
<reference evidence="6" key="1">
    <citation type="submission" date="2015-05" db="EMBL/GenBank/DDBJ databases">
        <authorList>
            <person name="Fogelqvist Johan"/>
        </authorList>
    </citation>
    <scope>NUCLEOTIDE SEQUENCE [LARGE SCALE GENOMIC DNA]</scope>
</reference>
<name>A0A0G4NJY5_VERLO</name>
<keyword evidence="1" id="KW-0238">DNA-binding</keyword>
<feature type="region of interest" description="Disordered" evidence="4">
    <location>
        <begin position="1"/>
        <end position="61"/>
    </location>
</feature>
<dbReference type="Gene3D" id="1.10.10.60">
    <property type="entry name" value="Homeodomain-like"/>
    <property type="match status" value="1"/>
</dbReference>
<proteinExistence type="predicted"/>
<dbReference type="EMBL" id="CVQI01036016">
    <property type="protein sequence ID" value="CRK46753.1"/>
    <property type="molecule type" value="Genomic_DNA"/>
</dbReference>
<dbReference type="PANTHER" id="PTHR47807">
    <property type="entry name" value="PROTEIN TBF1"/>
    <property type="match status" value="1"/>
</dbReference>
<dbReference type="FunFam" id="1.10.10.60:FF:000137">
    <property type="entry name" value="MYB DNA binding protein"/>
    <property type="match status" value="1"/>
</dbReference>
<protein>
    <recommendedName>
        <fullName evidence="7">HTH myb-type domain-containing protein</fullName>
    </recommendedName>
</protein>
<evidence type="ECO:0000256" key="3">
    <source>
        <dbReference type="ARBA" id="ARBA00023306"/>
    </source>
</evidence>
<feature type="non-terminal residue" evidence="5">
    <location>
        <position position="90"/>
    </location>
</feature>
<accession>A0A0G4NJY5</accession>
<keyword evidence="3" id="KW-0131">Cell cycle</keyword>
<dbReference type="SUPFAM" id="SSF46689">
    <property type="entry name" value="Homeodomain-like"/>
    <property type="match status" value="1"/>
</dbReference>
<feature type="compositionally biased region" description="Polar residues" evidence="4">
    <location>
        <begin position="29"/>
        <end position="47"/>
    </location>
</feature>